<protein>
    <recommendedName>
        <fullName evidence="9">Nuclear rim protein 1</fullName>
    </recommendedName>
</protein>
<feature type="region of interest" description="Disordered" evidence="5">
    <location>
        <begin position="1"/>
        <end position="48"/>
    </location>
</feature>
<evidence type="ECO:0000313" key="7">
    <source>
        <dbReference type="EMBL" id="KZP01173.1"/>
    </source>
</evidence>
<keyword evidence="2 6" id="KW-0812">Transmembrane</keyword>
<accession>A0A167RQP7</accession>
<evidence type="ECO:0000313" key="8">
    <source>
        <dbReference type="Proteomes" id="UP000076738"/>
    </source>
</evidence>
<sequence length="357" mass="39838">MYTLPEGRRRKSHIPSSLAQAPPSTPYTPLSRSATQTPPSLSARPPFDWDAARANRPIYSTPTRPLSKLNGGTSGLAKSRPRRMYRRESFLEKTKNALDPMIWWDELVSLPSHIPLPESHTFGFVLGGALNLCHWLVWWATSTDEDNTWELDATSGGNWIWTIAGLVLLSLAIANVFFTFTTTKSYQLLLAKEPVSSAHASFVAADFTLDDEVEPPQTRWTGTNVSKCFVAAWRFLTSSQAPPTAGEASVMKTVQQLEVWNPGDGQLALLIAYSPVHALAYQIAPNWLVILTIVSSVTLLLFAVVGMYTSLLKDREIIASEVMHEYNDKFVYPTIAPVKKDAETMTHEAEIVDFRWR</sequence>
<keyword evidence="8" id="KW-1185">Reference proteome</keyword>
<name>A0A167RQP7_CALVF</name>
<dbReference type="GO" id="GO:0043007">
    <property type="term" value="P:maintenance of rDNA"/>
    <property type="evidence" value="ECO:0007669"/>
    <property type="project" value="TreeGrafter"/>
</dbReference>
<evidence type="ECO:0000256" key="6">
    <source>
        <dbReference type="SAM" id="Phobius"/>
    </source>
</evidence>
<dbReference type="GO" id="GO:0007096">
    <property type="term" value="P:regulation of exit from mitosis"/>
    <property type="evidence" value="ECO:0007669"/>
    <property type="project" value="TreeGrafter"/>
</dbReference>
<evidence type="ECO:0000256" key="5">
    <source>
        <dbReference type="SAM" id="MobiDB-lite"/>
    </source>
</evidence>
<dbReference type="PANTHER" id="PTHR28293:SF1">
    <property type="entry name" value="NUCLEAR RIM PROTEIN 1"/>
    <property type="match status" value="1"/>
</dbReference>
<organism evidence="7 8">
    <name type="scientific">Calocera viscosa (strain TUFC12733)</name>
    <dbReference type="NCBI Taxonomy" id="1330018"/>
    <lineage>
        <taxon>Eukaryota</taxon>
        <taxon>Fungi</taxon>
        <taxon>Dikarya</taxon>
        <taxon>Basidiomycota</taxon>
        <taxon>Agaricomycotina</taxon>
        <taxon>Dacrymycetes</taxon>
        <taxon>Dacrymycetales</taxon>
        <taxon>Dacrymycetaceae</taxon>
        <taxon>Calocera</taxon>
    </lineage>
</organism>
<evidence type="ECO:0000256" key="4">
    <source>
        <dbReference type="ARBA" id="ARBA00023136"/>
    </source>
</evidence>
<dbReference type="InterPro" id="IPR018819">
    <property type="entry name" value="Nur1/Mug154"/>
</dbReference>
<keyword evidence="4 6" id="KW-0472">Membrane</keyword>
<dbReference type="GO" id="GO:0012505">
    <property type="term" value="C:endomembrane system"/>
    <property type="evidence" value="ECO:0007669"/>
    <property type="project" value="UniProtKB-SubCell"/>
</dbReference>
<dbReference type="OrthoDB" id="3363151at2759"/>
<feature type="compositionally biased region" description="Polar residues" evidence="5">
    <location>
        <begin position="27"/>
        <end position="40"/>
    </location>
</feature>
<comment type="subcellular location">
    <subcellularLocation>
        <location evidence="1">Endomembrane system</location>
        <topology evidence="1">Multi-pass membrane protein</topology>
    </subcellularLocation>
</comment>
<feature type="transmembrane region" description="Helical" evidence="6">
    <location>
        <begin position="159"/>
        <end position="180"/>
    </location>
</feature>
<dbReference type="AlphaFoldDB" id="A0A167RQP7"/>
<evidence type="ECO:0008006" key="9">
    <source>
        <dbReference type="Google" id="ProtNLM"/>
    </source>
</evidence>
<evidence type="ECO:0000256" key="1">
    <source>
        <dbReference type="ARBA" id="ARBA00004127"/>
    </source>
</evidence>
<dbReference type="Proteomes" id="UP000076738">
    <property type="component" value="Unassembled WGS sequence"/>
</dbReference>
<evidence type="ECO:0000256" key="2">
    <source>
        <dbReference type="ARBA" id="ARBA00022692"/>
    </source>
</evidence>
<reference evidence="7 8" key="1">
    <citation type="journal article" date="2016" name="Mol. Biol. Evol.">
        <title>Comparative Genomics of Early-Diverging Mushroom-Forming Fungi Provides Insights into the Origins of Lignocellulose Decay Capabilities.</title>
        <authorList>
            <person name="Nagy L.G."/>
            <person name="Riley R."/>
            <person name="Tritt A."/>
            <person name="Adam C."/>
            <person name="Daum C."/>
            <person name="Floudas D."/>
            <person name="Sun H."/>
            <person name="Yadav J.S."/>
            <person name="Pangilinan J."/>
            <person name="Larsson K.H."/>
            <person name="Matsuura K."/>
            <person name="Barry K."/>
            <person name="Labutti K."/>
            <person name="Kuo R."/>
            <person name="Ohm R.A."/>
            <person name="Bhattacharya S.S."/>
            <person name="Shirouzu T."/>
            <person name="Yoshinaga Y."/>
            <person name="Martin F.M."/>
            <person name="Grigoriev I.V."/>
            <person name="Hibbett D.S."/>
        </authorList>
    </citation>
    <scope>NUCLEOTIDE SEQUENCE [LARGE SCALE GENOMIC DNA]</scope>
    <source>
        <strain evidence="7 8">TUFC12733</strain>
    </source>
</reference>
<keyword evidence="3 6" id="KW-1133">Transmembrane helix</keyword>
<dbReference type="PANTHER" id="PTHR28293">
    <property type="entry name" value="NUCLEAR RIM PROTEIN 1"/>
    <property type="match status" value="1"/>
</dbReference>
<dbReference type="Pfam" id="PF10332">
    <property type="entry name" value="DUF2418"/>
    <property type="match status" value="1"/>
</dbReference>
<gene>
    <name evidence="7" type="ORF">CALVIDRAFT_532787</name>
</gene>
<feature type="transmembrane region" description="Helical" evidence="6">
    <location>
        <begin position="290"/>
        <end position="311"/>
    </location>
</feature>
<dbReference type="EMBL" id="KV417267">
    <property type="protein sequence ID" value="KZP01173.1"/>
    <property type="molecule type" value="Genomic_DNA"/>
</dbReference>
<evidence type="ECO:0000256" key="3">
    <source>
        <dbReference type="ARBA" id="ARBA00022989"/>
    </source>
</evidence>
<proteinExistence type="predicted"/>
<dbReference type="STRING" id="1330018.A0A167RQP7"/>
<feature type="transmembrane region" description="Helical" evidence="6">
    <location>
        <begin position="121"/>
        <end position="139"/>
    </location>
</feature>